<dbReference type="RefSeq" id="WP_377928350.1">
    <property type="nucleotide sequence ID" value="NZ_JBHUEM010000017.1"/>
</dbReference>
<accession>A0ABW4LQN3</accession>
<keyword evidence="2" id="KW-1185">Reference proteome</keyword>
<evidence type="ECO:0000313" key="2">
    <source>
        <dbReference type="Proteomes" id="UP001597214"/>
    </source>
</evidence>
<protein>
    <recommendedName>
        <fullName evidence="3">YodN</fullName>
    </recommendedName>
</protein>
<name>A0ABW4LQN3_9BACI</name>
<gene>
    <name evidence="1" type="ORF">ACFSCX_11375</name>
</gene>
<dbReference type="Proteomes" id="UP001597214">
    <property type="component" value="Unassembled WGS sequence"/>
</dbReference>
<proteinExistence type="predicted"/>
<evidence type="ECO:0008006" key="3">
    <source>
        <dbReference type="Google" id="ProtNLM"/>
    </source>
</evidence>
<comment type="caution">
    <text evidence="1">The sequence shown here is derived from an EMBL/GenBank/DDBJ whole genome shotgun (WGS) entry which is preliminary data.</text>
</comment>
<evidence type="ECO:0000313" key="1">
    <source>
        <dbReference type="EMBL" id="MFD1737151.1"/>
    </source>
</evidence>
<sequence length="230" mass="27368">MKNKKPKFKVGDIVVITLYGTVSKITNVKMVNGMYVYELNNKDGIFLENTLENINHYKGQETKKEAVSIEFNYYFGDIVQIKDYGDDLFKVVGLRSEIWRYKQDAWEDIVYELSRLSDGEWLEASEDEMILIADHEQAPMFLQKIELIYIKKKENLMMEMLQSMNFHRKTEKELLRLRRERRAIIDGLLDVYNDYQFLYKTFGDEEYKNVMDLVLQNLMKFTDGKGEEIN</sequence>
<dbReference type="EMBL" id="JBHUEM010000017">
    <property type="protein sequence ID" value="MFD1737151.1"/>
    <property type="molecule type" value="Genomic_DNA"/>
</dbReference>
<reference evidence="2" key="1">
    <citation type="journal article" date="2019" name="Int. J. Syst. Evol. Microbiol.">
        <title>The Global Catalogue of Microorganisms (GCM) 10K type strain sequencing project: providing services to taxonomists for standard genome sequencing and annotation.</title>
        <authorList>
            <consortium name="The Broad Institute Genomics Platform"/>
            <consortium name="The Broad Institute Genome Sequencing Center for Infectious Disease"/>
            <person name="Wu L."/>
            <person name="Ma J."/>
        </authorList>
    </citation>
    <scope>NUCLEOTIDE SEQUENCE [LARGE SCALE GENOMIC DNA]</scope>
    <source>
        <strain evidence="2">CCUG 49339</strain>
    </source>
</reference>
<organism evidence="1 2">
    <name type="scientific">Bacillus salitolerans</name>
    <dbReference type="NCBI Taxonomy" id="1437434"/>
    <lineage>
        <taxon>Bacteria</taxon>
        <taxon>Bacillati</taxon>
        <taxon>Bacillota</taxon>
        <taxon>Bacilli</taxon>
        <taxon>Bacillales</taxon>
        <taxon>Bacillaceae</taxon>
        <taxon>Bacillus</taxon>
    </lineage>
</organism>